<protein>
    <submittedName>
        <fullName evidence="1">Uncharacterized protein</fullName>
    </submittedName>
</protein>
<evidence type="ECO:0000313" key="2">
    <source>
        <dbReference type="Proteomes" id="UP000448575"/>
    </source>
</evidence>
<evidence type="ECO:0000313" key="1">
    <source>
        <dbReference type="EMBL" id="MYN02775.1"/>
    </source>
</evidence>
<dbReference type="Proteomes" id="UP000448575">
    <property type="component" value="Unassembled WGS sequence"/>
</dbReference>
<reference evidence="1 2" key="1">
    <citation type="submission" date="2019-12" db="EMBL/GenBank/DDBJ databases">
        <title>Novel species isolated from a subtropical stream in China.</title>
        <authorList>
            <person name="Lu H."/>
        </authorList>
    </citation>
    <scope>NUCLEOTIDE SEQUENCE [LARGE SCALE GENOMIC DNA]</scope>
    <source>
        <strain evidence="1 2">DS3</strain>
    </source>
</reference>
<sequence>MTTLFLIVGGLLAATVIWAIATPSRRPAAQLFPDHIEDFFRNPANVAGVPIERIFDAIGRPWQFGALDFGLSIYDWRTSRCTISVLTRGDYPVCIQMRAHGHDAETETVWACPETS</sequence>
<dbReference type="AlphaFoldDB" id="A0A6N9HJ06"/>
<dbReference type="RefSeq" id="WP_161025766.1">
    <property type="nucleotide sequence ID" value="NZ_WWCJ01000007.1"/>
</dbReference>
<dbReference type="EMBL" id="WWCJ01000007">
    <property type="protein sequence ID" value="MYN02775.1"/>
    <property type="molecule type" value="Genomic_DNA"/>
</dbReference>
<gene>
    <name evidence="1" type="ORF">GTP41_11760</name>
</gene>
<proteinExistence type="predicted"/>
<comment type="caution">
    <text evidence="1">The sequence shown here is derived from an EMBL/GenBank/DDBJ whole genome shotgun (WGS) entry which is preliminary data.</text>
</comment>
<name>A0A6N9HJ06_9BURK</name>
<accession>A0A6N9HJ06</accession>
<organism evidence="1 2">
    <name type="scientific">Pseudoduganella guangdongensis</name>
    <dbReference type="NCBI Taxonomy" id="2692179"/>
    <lineage>
        <taxon>Bacteria</taxon>
        <taxon>Pseudomonadati</taxon>
        <taxon>Pseudomonadota</taxon>
        <taxon>Betaproteobacteria</taxon>
        <taxon>Burkholderiales</taxon>
        <taxon>Oxalobacteraceae</taxon>
        <taxon>Telluria group</taxon>
        <taxon>Pseudoduganella</taxon>
    </lineage>
</organism>
<keyword evidence="2" id="KW-1185">Reference proteome</keyword>